<feature type="transmembrane region" description="Helical" evidence="12">
    <location>
        <begin position="377"/>
        <end position="394"/>
    </location>
</feature>
<comment type="similarity">
    <text evidence="2 12">Belongs to the ATG22 family.</text>
</comment>
<dbReference type="OrthoDB" id="192733at2759"/>
<evidence type="ECO:0000313" key="15">
    <source>
        <dbReference type="Proteomes" id="UP000265663"/>
    </source>
</evidence>
<evidence type="ECO:0000256" key="13">
    <source>
        <dbReference type="SAM" id="MobiDB-lite"/>
    </source>
</evidence>
<protein>
    <recommendedName>
        <fullName evidence="12">Autophagy-related protein</fullName>
    </recommendedName>
</protein>
<evidence type="ECO:0000256" key="9">
    <source>
        <dbReference type="ARBA" id="ARBA00023136"/>
    </source>
</evidence>
<evidence type="ECO:0000256" key="4">
    <source>
        <dbReference type="ARBA" id="ARBA00022554"/>
    </source>
</evidence>
<dbReference type="SUPFAM" id="SSF103473">
    <property type="entry name" value="MFS general substrate transporter"/>
    <property type="match status" value="1"/>
</dbReference>
<feature type="transmembrane region" description="Helical" evidence="12">
    <location>
        <begin position="442"/>
        <end position="461"/>
    </location>
</feature>
<feature type="transmembrane region" description="Helical" evidence="12">
    <location>
        <begin position="50"/>
        <end position="73"/>
    </location>
</feature>
<evidence type="ECO:0000256" key="11">
    <source>
        <dbReference type="ARBA" id="ARBA00024801"/>
    </source>
</evidence>
<feature type="transmembrane region" description="Helical" evidence="12">
    <location>
        <begin position="332"/>
        <end position="357"/>
    </location>
</feature>
<keyword evidence="8 12" id="KW-0072">Autophagy</keyword>
<proteinExistence type="inferred from homology"/>
<keyword evidence="9 12" id="KW-0472">Membrane</keyword>
<dbReference type="InterPro" id="IPR044738">
    <property type="entry name" value="Atg22"/>
</dbReference>
<evidence type="ECO:0000256" key="6">
    <source>
        <dbReference type="ARBA" id="ARBA00022970"/>
    </source>
</evidence>
<dbReference type="InterPro" id="IPR050495">
    <property type="entry name" value="ATG22/LtaA_families"/>
</dbReference>
<dbReference type="PANTHER" id="PTHR23519">
    <property type="entry name" value="AUTOPHAGY-RELATED PROTEIN 22"/>
    <property type="match status" value="1"/>
</dbReference>
<comment type="function">
    <text evidence="11 12">Vacuolar effluxer which mediate the efflux of amino acids resulting from autophagic degradation. The release of autophagic amino acids allows the maintenance of protein synthesis and viability during nitrogen starvation.</text>
</comment>
<feature type="compositionally biased region" description="Acidic residues" evidence="13">
    <location>
        <begin position="1"/>
        <end position="26"/>
    </location>
</feature>
<feature type="transmembrane region" description="Helical" evidence="12">
    <location>
        <begin position="300"/>
        <end position="320"/>
    </location>
</feature>
<feature type="transmembrane region" description="Helical" evidence="12">
    <location>
        <begin position="211"/>
        <end position="234"/>
    </location>
</feature>
<evidence type="ECO:0000256" key="2">
    <source>
        <dbReference type="ARBA" id="ARBA00006978"/>
    </source>
</evidence>
<keyword evidence="5 12" id="KW-0812">Transmembrane</keyword>
<evidence type="ECO:0000256" key="12">
    <source>
        <dbReference type="RuleBase" id="RU363073"/>
    </source>
</evidence>
<sequence>MAFLDNDEDSHDDDDLDMSSRDDEEEQPTHAPTYEGEDTHPTTHRELQGWLAYPIAAEVFAVVAVGAFLPVILEQLARENGTFFGDRGRPCVDHSGGGGGTAIDKEKVGKGGDEGQCMIHYLGKEMSTSSFAMYTFSAAVLMQAIVLICASSFADYGTLSSFLPPSPSHSALLVHAVKQGPYRKKMLITTSYTGALASCLFIFITPSVYYLAPILVILGVTSLGCSFVLLNAFLPLLVARHPDNNDNSVGKSRVANSAAADVELENLHPSSTTPAQQRTEKDKLTRSLSRSAQISSKGVGYGYISAVFVQILGILIIYLFSKTEISKSSPSLSIRIILVLVGMWWAIFSIPTLLWLRPRPGPPLPTQASGPGGGGRGKLRTLLFYTMFSLRSFYKTVKKAVKLRQTLYFLLSWFLLSDAVATISGTAVLFARTELHMGTIPIALLSITSIGSGVIGAFVWPRIQRRFGLQPKTVLLCCVAGLEIIPLYGLLGYIPVFKHWGFIGLQKSWEIYPVAVVHGIVMGGISSYARSVYAPLIPEGSEAAFFALFAVTDKGSSAFGPALVGWIVDKAGTIRPAFIFLAVVVVAPAPLLWRLDMERGREDARAMAEREGDNVARGMYERVRVE</sequence>
<keyword evidence="6 12" id="KW-0029">Amino-acid transport</keyword>
<evidence type="ECO:0000256" key="7">
    <source>
        <dbReference type="ARBA" id="ARBA00022989"/>
    </source>
</evidence>
<accession>A0A3M7M7Q0</accession>
<dbReference type="Pfam" id="PF11700">
    <property type="entry name" value="ATG22"/>
    <property type="match status" value="1"/>
</dbReference>
<feature type="transmembrane region" description="Helical" evidence="12">
    <location>
        <begin position="131"/>
        <end position="154"/>
    </location>
</feature>
<keyword evidence="3 12" id="KW-0813">Transport</keyword>
<keyword evidence="7 12" id="KW-1133">Transmembrane helix</keyword>
<reference evidence="14 15" key="1">
    <citation type="journal article" date="2014" name="PLoS ONE">
        <title>De novo Genome Assembly of the Fungal Plant Pathogen Pyrenophora semeniperda.</title>
        <authorList>
            <person name="Soliai M.M."/>
            <person name="Meyer S.E."/>
            <person name="Udall J.A."/>
            <person name="Elzinga D.E."/>
            <person name="Hermansen R.A."/>
            <person name="Bodily P.M."/>
            <person name="Hart A.A."/>
            <person name="Coleman C.E."/>
        </authorList>
    </citation>
    <scope>NUCLEOTIDE SEQUENCE [LARGE SCALE GENOMIC DNA]</scope>
    <source>
        <strain evidence="14 15">CCB06</strain>
        <tissue evidence="14">Mycelium</tissue>
    </source>
</reference>
<keyword evidence="15" id="KW-1185">Reference proteome</keyword>
<dbReference type="GO" id="GO:0006914">
    <property type="term" value="P:autophagy"/>
    <property type="evidence" value="ECO:0007669"/>
    <property type="project" value="UniProtKB-KW"/>
</dbReference>
<feature type="transmembrane region" description="Helical" evidence="12">
    <location>
        <begin position="406"/>
        <end position="430"/>
    </location>
</feature>
<feature type="transmembrane region" description="Helical" evidence="12">
    <location>
        <begin position="473"/>
        <end position="491"/>
    </location>
</feature>
<evidence type="ECO:0000256" key="1">
    <source>
        <dbReference type="ARBA" id="ARBA00004128"/>
    </source>
</evidence>
<keyword evidence="10" id="KW-0325">Glycoprotein</keyword>
<name>A0A3M7M7Q0_9PLEO</name>
<dbReference type="GO" id="GO:0005774">
    <property type="term" value="C:vacuolar membrane"/>
    <property type="evidence" value="ECO:0007669"/>
    <property type="project" value="UniProtKB-SubCell"/>
</dbReference>
<feature type="transmembrane region" description="Helical" evidence="12">
    <location>
        <begin position="574"/>
        <end position="593"/>
    </location>
</feature>
<keyword evidence="4 12" id="KW-0926">Vacuole</keyword>
<dbReference type="EMBL" id="KE747824">
    <property type="protein sequence ID" value="RMZ70419.1"/>
    <property type="molecule type" value="Genomic_DNA"/>
</dbReference>
<dbReference type="AlphaFoldDB" id="A0A3M7M7Q0"/>
<feature type="transmembrane region" description="Helical" evidence="12">
    <location>
        <begin position="511"/>
        <end position="533"/>
    </location>
</feature>
<gene>
    <name evidence="14" type="ORF">GMOD_00000508</name>
</gene>
<feature type="transmembrane region" description="Helical" evidence="12">
    <location>
        <begin position="186"/>
        <end position="204"/>
    </location>
</feature>
<evidence type="ECO:0000256" key="3">
    <source>
        <dbReference type="ARBA" id="ARBA00022448"/>
    </source>
</evidence>
<dbReference type="Proteomes" id="UP000265663">
    <property type="component" value="Unassembled WGS sequence"/>
</dbReference>
<dbReference type="InterPro" id="IPR024671">
    <property type="entry name" value="Atg22-like"/>
</dbReference>
<dbReference type="InterPro" id="IPR036259">
    <property type="entry name" value="MFS_trans_sf"/>
</dbReference>
<feature type="transmembrane region" description="Helical" evidence="12">
    <location>
        <begin position="545"/>
        <end position="568"/>
    </location>
</feature>
<evidence type="ECO:0000256" key="5">
    <source>
        <dbReference type="ARBA" id="ARBA00022692"/>
    </source>
</evidence>
<organism evidence="14 15">
    <name type="scientific">Pyrenophora seminiperda CCB06</name>
    <dbReference type="NCBI Taxonomy" id="1302712"/>
    <lineage>
        <taxon>Eukaryota</taxon>
        <taxon>Fungi</taxon>
        <taxon>Dikarya</taxon>
        <taxon>Ascomycota</taxon>
        <taxon>Pezizomycotina</taxon>
        <taxon>Dothideomycetes</taxon>
        <taxon>Pleosporomycetidae</taxon>
        <taxon>Pleosporales</taxon>
        <taxon>Pleosporineae</taxon>
        <taxon>Pleosporaceae</taxon>
        <taxon>Pyrenophora</taxon>
    </lineage>
</organism>
<dbReference type="GO" id="GO:0032974">
    <property type="term" value="P:amino acid transmembrane export from vacuole"/>
    <property type="evidence" value="ECO:0007669"/>
    <property type="project" value="InterPro"/>
</dbReference>
<evidence type="ECO:0000256" key="10">
    <source>
        <dbReference type="ARBA" id="ARBA00023180"/>
    </source>
</evidence>
<evidence type="ECO:0000313" key="14">
    <source>
        <dbReference type="EMBL" id="RMZ70419.1"/>
    </source>
</evidence>
<feature type="region of interest" description="Disordered" evidence="13">
    <location>
        <begin position="1"/>
        <end position="42"/>
    </location>
</feature>
<comment type="subcellular location">
    <subcellularLocation>
        <location evidence="1 12">Vacuole membrane</location>
        <topology evidence="1 12">Multi-pass membrane protein</topology>
    </subcellularLocation>
</comment>
<dbReference type="CDD" id="cd17483">
    <property type="entry name" value="MFS_Atg22_like"/>
    <property type="match status" value="1"/>
</dbReference>
<dbReference type="Gene3D" id="1.20.1250.20">
    <property type="entry name" value="MFS general substrate transporter like domains"/>
    <property type="match status" value="1"/>
</dbReference>
<evidence type="ECO:0000256" key="8">
    <source>
        <dbReference type="ARBA" id="ARBA00023006"/>
    </source>
</evidence>
<dbReference type="PANTHER" id="PTHR23519:SF3">
    <property type="entry name" value="AUTOPHAGY-RELATED PROTEIN 22-2"/>
    <property type="match status" value="1"/>
</dbReference>